<protein>
    <submittedName>
        <fullName evidence="1">Uncharacterized protein</fullName>
    </submittedName>
</protein>
<dbReference type="EMBL" id="CM009299">
    <property type="protein sequence ID" value="PNT14091.1"/>
    <property type="molecule type" value="Genomic_DNA"/>
</dbReference>
<dbReference type="AlphaFoldDB" id="U7E0N1"/>
<evidence type="ECO:0000313" key="1">
    <source>
        <dbReference type="EMBL" id="PNT14091.1"/>
    </source>
</evidence>
<proteinExistence type="predicted"/>
<dbReference type="Proteomes" id="UP000006729">
    <property type="component" value="Chromosome 10"/>
</dbReference>
<dbReference type="HOGENOM" id="CLU_2296529_0_0_1"/>
<keyword evidence="2" id="KW-1185">Reference proteome</keyword>
<accession>U7E0N1</accession>
<sequence>MEVEGSCTQLDAVGLVVLKGLSLSASTRENQSSFGLSLTSKSSELGYINIVHSSCGAEYGTEARLMGTVRCWGLLPLVLVFYKTPCQQKTIMQPLVQIFAG</sequence>
<name>U7E0N1_POPTR</name>
<evidence type="ECO:0000313" key="2">
    <source>
        <dbReference type="Proteomes" id="UP000006729"/>
    </source>
</evidence>
<gene>
    <name evidence="1" type="ORF">POPTR_010G010200</name>
</gene>
<reference evidence="1 2" key="1">
    <citation type="journal article" date="2006" name="Science">
        <title>The genome of black cottonwood, Populus trichocarpa (Torr. &amp; Gray).</title>
        <authorList>
            <person name="Tuskan G.A."/>
            <person name="Difazio S."/>
            <person name="Jansson S."/>
            <person name="Bohlmann J."/>
            <person name="Grigoriev I."/>
            <person name="Hellsten U."/>
            <person name="Putnam N."/>
            <person name="Ralph S."/>
            <person name="Rombauts S."/>
            <person name="Salamov A."/>
            <person name="Schein J."/>
            <person name="Sterck L."/>
            <person name="Aerts A."/>
            <person name="Bhalerao R.R."/>
            <person name="Bhalerao R.P."/>
            <person name="Blaudez D."/>
            <person name="Boerjan W."/>
            <person name="Brun A."/>
            <person name="Brunner A."/>
            <person name="Busov V."/>
            <person name="Campbell M."/>
            <person name="Carlson J."/>
            <person name="Chalot M."/>
            <person name="Chapman J."/>
            <person name="Chen G.L."/>
            <person name="Cooper D."/>
            <person name="Coutinho P.M."/>
            <person name="Couturier J."/>
            <person name="Covert S."/>
            <person name="Cronk Q."/>
            <person name="Cunningham R."/>
            <person name="Davis J."/>
            <person name="Degroeve S."/>
            <person name="Dejardin A."/>
            <person name="Depamphilis C."/>
            <person name="Detter J."/>
            <person name="Dirks B."/>
            <person name="Dubchak I."/>
            <person name="Duplessis S."/>
            <person name="Ehlting J."/>
            <person name="Ellis B."/>
            <person name="Gendler K."/>
            <person name="Goodstein D."/>
            <person name="Gribskov M."/>
            <person name="Grimwood J."/>
            <person name="Groover A."/>
            <person name="Gunter L."/>
            <person name="Hamberger B."/>
            <person name="Heinze B."/>
            <person name="Helariutta Y."/>
            <person name="Henrissat B."/>
            <person name="Holligan D."/>
            <person name="Holt R."/>
            <person name="Huang W."/>
            <person name="Islam-Faridi N."/>
            <person name="Jones S."/>
            <person name="Jones-Rhoades M."/>
            <person name="Jorgensen R."/>
            <person name="Joshi C."/>
            <person name="Kangasjarvi J."/>
            <person name="Karlsson J."/>
            <person name="Kelleher C."/>
            <person name="Kirkpatrick R."/>
            <person name="Kirst M."/>
            <person name="Kohler A."/>
            <person name="Kalluri U."/>
            <person name="Larimer F."/>
            <person name="Leebens-Mack J."/>
            <person name="Leple J.C."/>
            <person name="Locascio P."/>
            <person name="Lou Y."/>
            <person name="Lucas S."/>
            <person name="Martin F."/>
            <person name="Montanini B."/>
            <person name="Napoli C."/>
            <person name="Nelson D.R."/>
            <person name="Nelson C."/>
            <person name="Nieminen K."/>
            <person name="Nilsson O."/>
            <person name="Pereda V."/>
            <person name="Peter G."/>
            <person name="Philippe R."/>
            <person name="Pilate G."/>
            <person name="Poliakov A."/>
            <person name="Razumovskaya J."/>
            <person name="Richardson P."/>
            <person name="Rinaldi C."/>
            <person name="Ritland K."/>
            <person name="Rouze P."/>
            <person name="Ryaboy D."/>
            <person name="Schmutz J."/>
            <person name="Schrader J."/>
            <person name="Segerman B."/>
            <person name="Shin H."/>
            <person name="Siddiqui A."/>
            <person name="Sterky F."/>
            <person name="Terry A."/>
            <person name="Tsai C.J."/>
            <person name="Uberbacher E."/>
            <person name="Unneberg P."/>
            <person name="Vahala J."/>
            <person name="Wall K."/>
            <person name="Wessler S."/>
            <person name="Yang G."/>
            <person name="Yin T."/>
            <person name="Douglas C."/>
            <person name="Marra M."/>
            <person name="Sandberg G."/>
            <person name="Van de Peer Y."/>
            <person name="Rokhsar D."/>
        </authorList>
    </citation>
    <scope>NUCLEOTIDE SEQUENCE [LARGE SCALE GENOMIC DNA]</scope>
    <source>
        <strain evidence="2">cv. Nisqually</strain>
    </source>
</reference>
<organism evidence="1 2">
    <name type="scientific">Populus trichocarpa</name>
    <name type="common">Western balsam poplar</name>
    <name type="synonym">Populus balsamifera subsp. trichocarpa</name>
    <dbReference type="NCBI Taxonomy" id="3694"/>
    <lineage>
        <taxon>Eukaryota</taxon>
        <taxon>Viridiplantae</taxon>
        <taxon>Streptophyta</taxon>
        <taxon>Embryophyta</taxon>
        <taxon>Tracheophyta</taxon>
        <taxon>Spermatophyta</taxon>
        <taxon>Magnoliopsida</taxon>
        <taxon>eudicotyledons</taxon>
        <taxon>Gunneridae</taxon>
        <taxon>Pentapetalae</taxon>
        <taxon>rosids</taxon>
        <taxon>fabids</taxon>
        <taxon>Malpighiales</taxon>
        <taxon>Salicaceae</taxon>
        <taxon>Saliceae</taxon>
        <taxon>Populus</taxon>
    </lineage>
</organism>
<dbReference type="InParanoid" id="U7E0N1"/>